<keyword evidence="1" id="KW-0001">2Fe-2S</keyword>
<evidence type="ECO:0000256" key="2">
    <source>
        <dbReference type="ARBA" id="ARBA00022723"/>
    </source>
</evidence>
<dbReference type="Gene3D" id="2.102.10.10">
    <property type="entry name" value="Rieske [2Fe-2S] iron-sulphur domain"/>
    <property type="match status" value="1"/>
</dbReference>
<dbReference type="GO" id="GO:0051537">
    <property type="term" value="F:2 iron, 2 sulfur cluster binding"/>
    <property type="evidence" value="ECO:0007669"/>
    <property type="project" value="UniProtKB-KW"/>
</dbReference>
<dbReference type="CDD" id="cd03479">
    <property type="entry name" value="Rieske_RO_Alpha_PhDO_like"/>
    <property type="match status" value="1"/>
</dbReference>
<feature type="domain" description="Rieske" evidence="6">
    <location>
        <begin position="50"/>
        <end position="158"/>
    </location>
</feature>
<keyword evidence="5" id="KW-0411">Iron-sulfur</keyword>
<dbReference type="Pfam" id="PF00355">
    <property type="entry name" value="Rieske"/>
    <property type="match status" value="1"/>
</dbReference>
<dbReference type="PROSITE" id="PS51296">
    <property type="entry name" value="RIESKE"/>
    <property type="match status" value="1"/>
</dbReference>
<evidence type="ECO:0000256" key="3">
    <source>
        <dbReference type="ARBA" id="ARBA00023002"/>
    </source>
</evidence>
<keyword evidence="4" id="KW-0408">Iron</keyword>
<evidence type="ECO:0000256" key="4">
    <source>
        <dbReference type="ARBA" id="ARBA00023004"/>
    </source>
</evidence>
<evidence type="ECO:0000256" key="1">
    <source>
        <dbReference type="ARBA" id="ARBA00022714"/>
    </source>
</evidence>
<dbReference type="CDD" id="cd08878">
    <property type="entry name" value="RHO_alpha_C_DMO-like"/>
    <property type="match status" value="1"/>
</dbReference>
<reference evidence="7" key="1">
    <citation type="submission" date="2018-05" db="EMBL/GenBank/DDBJ databases">
        <authorList>
            <person name="Lanie J.A."/>
            <person name="Ng W.-L."/>
            <person name="Kazmierczak K.M."/>
            <person name="Andrzejewski T.M."/>
            <person name="Davidsen T.M."/>
            <person name="Wayne K.J."/>
            <person name="Tettelin H."/>
            <person name="Glass J.I."/>
            <person name="Rusch D."/>
            <person name="Podicherti R."/>
            <person name="Tsui H.-C.T."/>
            <person name="Winkler M.E."/>
        </authorList>
    </citation>
    <scope>NUCLEOTIDE SEQUENCE</scope>
</reference>
<dbReference type="InterPro" id="IPR036922">
    <property type="entry name" value="Rieske_2Fe-2S_sf"/>
</dbReference>
<evidence type="ECO:0000259" key="6">
    <source>
        <dbReference type="PROSITE" id="PS51296"/>
    </source>
</evidence>
<evidence type="ECO:0000313" key="7">
    <source>
        <dbReference type="EMBL" id="SVA56680.1"/>
    </source>
</evidence>
<dbReference type="AlphaFoldDB" id="A0A381WW68"/>
<sequence length="457" mass="51879">MQDQLNKKFSSFSDSKNYKGYLQSEEPKIDSVLAHIGPGSPCGEFFRRYWHPVSLSSAVGENPIPLKILGEDLVLFRAKNGELGLVHKHCPHRNASLVFGKCENKGIRCCYHGWLFAPDGEILETPGEADDSESAKNIRERLRLGAYPVIEFNGLIFSYMGPLNEIPEFPLYDSFSIAGITTRPYRIDYDCNWLQILDAIMDPIHTSFLHSTISGTQFSKGLGEIGELEVFERGIQFLGSNTRRVNDYVWVRVNELILPNFTQAGAAFAADGTKTKFFGRSSFTRWVVPIDDTHSMSLAWANFGERGDPIEYNNKEGCELIEQGELVDRPWEEKRLRPSDAEAVEGMGKISKHKGEHLMPTDKGILVYRRRIRQLIKDLENGKRMPQPQQVPGEAVRTNGQDTVLRIPQKESDDRKYIRTIGSAIMKMQFEAEQMSLDQRDKFIIDELAGMEKSFSK</sequence>
<dbReference type="InterPro" id="IPR050584">
    <property type="entry name" value="Cholesterol_7-desaturase"/>
</dbReference>
<gene>
    <name evidence="7" type="ORF">METZ01_LOCUS109534</name>
</gene>
<dbReference type="SUPFAM" id="SSF50022">
    <property type="entry name" value="ISP domain"/>
    <property type="match status" value="1"/>
</dbReference>
<dbReference type="InterPro" id="IPR017941">
    <property type="entry name" value="Rieske_2Fe-2S"/>
</dbReference>
<dbReference type="GO" id="GO:0016491">
    <property type="term" value="F:oxidoreductase activity"/>
    <property type="evidence" value="ECO:0007669"/>
    <property type="project" value="UniProtKB-KW"/>
</dbReference>
<evidence type="ECO:0000256" key="5">
    <source>
        <dbReference type="ARBA" id="ARBA00023014"/>
    </source>
</evidence>
<dbReference type="Gene3D" id="3.90.380.10">
    <property type="entry name" value="Naphthalene 1,2-dioxygenase Alpha Subunit, Chain A, domain 1"/>
    <property type="match status" value="1"/>
</dbReference>
<keyword evidence="2" id="KW-0479">Metal-binding</keyword>
<proteinExistence type="predicted"/>
<accession>A0A381WW68</accession>
<protein>
    <recommendedName>
        <fullName evidence="6">Rieske domain-containing protein</fullName>
    </recommendedName>
</protein>
<dbReference type="PANTHER" id="PTHR21266:SF59">
    <property type="entry name" value="BLR4922 PROTEIN"/>
    <property type="match status" value="1"/>
</dbReference>
<name>A0A381WW68_9ZZZZ</name>
<keyword evidence="3" id="KW-0560">Oxidoreductase</keyword>
<organism evidence="7">
    <name type="scientific">marine metagenome</name>
    <dbReference type="NCBI Taxonomy" id="408172"/>
    <lineage>
        <taxon>unclassified sequences</taxon>
        <taxon>metagenomes</taxon>
        <taxon>ecological metagenomes</taxon>
    </lineage>
</organism>
<dbReference type="GO" id="GO:0046872">
    <property type="term" value="F:metal ion binding"/>
    <property type="evidence" value="ECO:0007669"/>
    <property type="project" value="UniProtKB-KW"/>
</dbReference>
<dbReference type="SUPFAM" id="SSF55961">
    <property type="entry name" value="Bet v1-like"/>
    <property type="match status" value="1"/>
</dbReference>
<dbReference type="PANTHER" id="PTHR21266">
    <property type="entry name" value="IRON-SULFUR DOMAIN CONTAINING PROTEIN"/>
    <property type="match status" value="1"/>
</dbReference>
<dbReference type="EMBL" id="UINC01013067">
    <property type="protein sequence ID" value="SVA56680.1"/>
    <property type="molecule type" value="Genomic_DNA"/>
</dbReference>